<keyword evidence="3" id="KW-1185">Reference proteome</keyword>
<evidence type="ECO:0000313" key="2">
    <source>
        <dbReference type="EMBL" id="NKE69363.1"/>
    </source>
</evidence>
<gene>
    <name evidence="2" type="ORF">MNODULE_01165</name>
</gene>
<dbReference type="Proteomes" id="UP000534783">
    <property type="component" value="Unassembled WGS sequence"/>
</dbReference>
<sequence>MLYYILFNTFLVALGCVLPWIHPGLFVVGLRGIDMVDGKIALGLALIGLLAASYQLLQKRGRFYWVYGLIGFLILMIATLDLYTFYQNRYPIGPGIYLVALGGLQLTGAYILFLLRQGRGASPPP</sequence>
<accession>A0A7X6DM07</accession>
<dbReference type="RefSeq" id="WP_168057669.1">
    <property type="nucleotide sequence ID" value="NZ_VTOW01000001.1"/>
</dbReference>
<evidence type="ECO:0000313" key="3">
    <source>
        <dbReference type="Proteomes" id="UP000534783"/>
    </source>
</evidence>
<feature type="transmembrane region" description="Helical" evidence="1">
    <location>
        <begin position="95"/>
        <end position="115"/>
    </location>
</feature>
<keyword evidence="1" id="KW-0812">Transmembrane</keyword>
<feature type="transmembrane region" description="Helical" evidence="1">
    <location>
        <begin position="63"/>
        <end position="83"/>
    </location>
</feature>
<keyword evidence="1" id="KW-0472">Membrane</keyword>
<proteinExistence type="predicted"/>
<dbReference type="EMBL" id="VTOW01000001">
    <property type="protein sequence ID" value="NKE69363.1"/>
    <property type="molecule type" value="Genomic_DNA"/>
</dbReference>
<comment type="caution">
    <text evidence="2">The sequence shown here is derived from an EMBL/GenBank/DDBJ whole genome shotgun (WGS) entry which is preliminary data.</text>
</comment>
<protein>
    <submittedName>
        <fullName evidence="2">Uncharacterized protein</fullName>
    </submittedName>
</protein>
<name>A0A7X6DM07_9BACT</name>
<keyword evidence="1" id="KW-1133">Transmembrane helix</keyword>
<reference evidence="2 3" key="1">
    <citation type="journal article" date="2020" name="Nature">
        <title>Bacterial chemolithoautotrophy via manganese oxidation.</title>
        <authorList>
            <person name="Yu H."/>
            <person name="Leadbetter J.R."/>
        </authorList>
    </citation>
    <scope>NUCLEOTIDE SEQUENCE [LARGE SCALE GENOMIC DNA]</scope>
    <source>
        <strain evidence="2 3">Mn-1</strain>
    </source>
</reference>
<organism evidence="2 3">
    <name type="scientific">Candidatus Manganitrophus noduliformans</name>
    <dbReference type="NCBI Taxonomy" id="2606439"/>
    <lineage>
        <taxon>Bacteria</taxon>
        <taxon>Pseudomonadati</taxon>
        <taxon>Nitrospirota</taxon>
        <taxon>Nitrospiria</taxon>
        <taxon>Candidatus Troglogloeales</taxon>
        <taxon>Candidatus Manganitrophaceae</taxon>
        <taxon>Candidatus Manganitrophus</taxon>
    </lineage>
</organism>
<dbReference type="AlphaFoldDB" id="A0A7X6DM07"/>
<feature type="transmembrane region" description="Helical" evidence="1">
    <location>
        <begin position="40"/>
        <end position="57"/>
    </location>
</feature>
<evidence type="ECO:0000256" key="1">
    <source>
        <dbReference type="SAM" id="Phobius"/>
    </source>
</evidence>
<feature type="transmembrane region" description="Helical" evidence="1">
    <location>
        <begin position="6"/>
        <end position="28"/>
    </location>
</feature>